<keyword evidence="5" id="KW-0378">Hydrolase</keyword>
<proteinExistence type="predicted"/>
<evidence type="ECO:0000256" key="6">
    <source>
        <dbReference type="PROSITE-ProRule" id="PRU00331"/>
    </source>
</evidence>
<keyword evidence="4" id="KW-0833">Ubl conjugation pathway</keyword>
<reference evidence="8" key="1">
    <citation type="journal article" date="2019" name="BMC Genomics">
        <title>A new reference genome for Sorghum bicolor reveals high levels of sequence similarity between sweet and grain genotypes: implications for the genetics of sugar metabolism.</title>
        <authorList>
            <person name="Cooper E.A."/>
            <person name="Brenton Z.W."/>
            <person name="Flinn B.S."/>
            <person name="Jenkins J."/>
            <person name="Shu S."/>
            <person name="Flowers D."/>
            <person name="Luo F."/>
            <person name="Wang Y."/>
            <person name="Xia P."/>
            <person name="Barry K."/>
            <person name="Daum C."/>
            <person name="Lipzen A."/>
            <person name="Yoshinaga Y."/>
            <person name="Schmutz J."/>
            <person name="Saski C."/>
            <person name="Vermerris W."/>
            <person name="Kresovich S."/>
        </authorList>
    </citation>
    <scope>NUCLEOTIDE SEQUENCE</scope>
</reference>
<dbReference type="PROSITE" id="PS50957">
    <property type="entry name" value="JOSEPHIN"/>
    <property type="match status" value="1"/>
</dbReference>
<dbReference type="GO" id="GO:0006508">
    <property type="term" value="P:proteolysis"/>
    <property type="evidence" value="ECO:0007669"/>
    <property type="project" value="UniProtKB-KW"/>
</dbReference>
<dbReference type="EMBL" id="CM027689">
    <property type="protein sequence ID" value="KAG0513868.1"/>
    <property type="molecule type" value="Genomic_DNA"/>
</dbReference>
<feature type="domain" description="Josephin" evidence="7">
    <location>
        <begin position="55"/>
        <end position="100"/>
    </location>
</feature>
<organism evidence="8 9">
    <name type="scientific">Sorghum bicolor</name>
    <name type="common">Sorghum</name>
    <name type="synonym">Sorghum vulgare</name>
    <dbReference type="NCBI Taxonomy" id="4558"/>
    <lineage>
        <taxon>Eukaryota</taxon>
        <taxon>Viridiplantae</taxon>
        <taxon>Streptophyta</taxon>
        <taxon>Embryophyta</taxon>
        <taxon>Tracheophyta</taxon>
        <taxon>Spermatophyta</taxon>
        <taxon>Magnoliopsida</taxon>
        <taxon>Liliopsida</taxon>
        <taxon>Poales</taxon>
        <taxon>Poaceae</taxon>
        <taxon>PACMAD clade</taxon>
        <taxon>Panicoideae</taxon>
        <taxon>Andropogonodae</taxon>
        <taxon>Andropogoneae</taxon>
        <taxon>Sorghinae</taxon>
        <taxon>Sorghum</taxon>
    </lineage>
</organism>
<dbReference type="GO" id="GO:0016579">
    <property type="term" value="P:protein deubiquitination"/>
    <property type="evidence" value="ECO:0007669"/>
    <property type="project" value="InterPro"/>
</dbReference>
<comment type="catalytic activity">
    <reaction evidence="1">
        <text>Thiol-dependent hydrolysis of ester, thioester, amide, peptide and isopeptide bonds formed by the C-terminal Gly of ubiquitin (a 76-residue protein attached to proteins as an intracellular targeting signal).</text>
        <dbReference type="EC" id="3.4.19.12"/>
    </reaction>
</comment>
<evidence type="ECO:0000256" key="4">
    <source>
        <dbReference type="ARBA" id="ARBA00022786"/>
    </source>
</evidence>
<dbReference type="AlphaFoldDB" id="A0A921U0R3"/>
<dbReference type="InterPro" id="IPR006155">
    <property type="entry name" value="Josephin"/>
</dbReference>
<name>A0A921U0R3_SORBI</name>
<evidence type="ECO:0000256" key="2">
    <source>
        <dbReference type="ARBA" id="ARBA00012759"/>
    </source>
</evidence>
<keyword evidence="3" id="KW-0645">Protease</keyword>
<evidence type="ECO:0000313" key="9">
    <source>
        <dbReference type="Proteomes" id="UP000807115"/>
    </source>
</evidence>
<evidence type="ECO:0000256" key="3">
    <source>
        <dbReference type="ARBA" id="ARBA00022670"/>
    </source>
</evidence>
<sequence>MPLHIRPIRLRLIIYHPCHSHLTEDTKRKWKELIHAIPLDVIGCPSSDYPTRDQRAAIKEEVEEGKLCAVHCVNTTLQGPFSKIDISPRSPSTSTSGSAW</sequence>
<dbReference type="GO" id="GO:0004843">
    <property type="term" value="F:cysteine-type deubiquitinase activity"/>
    <property type="evidence" value="ECO:0007669"/>
    <property type="project" value="UniProtKB-EC"/>
</dbReference>
<dbReference type="Proteomes" id="UP000807115">
    <property type="component" value="Chromosome 10"/>
</dbReference>
<evidence type="ECO:0000259" key="7">
    <source>
        <dbReference type="PROSITE" id="PS50957"/>
    </source>
</evidence>
<evidence type="ECO:0000256" key="1">
    <source>
        <dbReference type="ARBA" id="ARBA00000707"/>
    </source>
</evidence>
<evidence type="ECO:0000256" key="5">
    <source>
        <dbReference type="ARBA" id="ARBA00022801"/>
    </source>
</evidence>
<evidence type="ECO:0000313" key="8">
    <source>
        <dbReference type="EMBL" id="KAG0513868.1"/>
    </source>
</evidence>
<dbReference type="EC" id="3.4.19.12" evidence="2"/>
<comment type="caution">
    <text evidence="8">The sequence shown here is derived from an EMBL/GenBank/DDBJ whole genome shotgun (WGS) entry which is preliminary data.</text>
</comment>
<reference evidence="8" key="2">
    <citation type="submission" date="2020-10" db="EMBL/GenBank/DDBJ databases">
        <authorList>
            <person name="Cooper E.A."/>
            <person name="Brenton Z.W."/>
            <person name="Flinn B.S."/>
            <person name="Jenkins J."/>
            <person name="Shu S."/>
            <person name="Flowers D."/>
            <person name="Luo F."/>
            <person name="Wang Y."/>
            <person name="Xia P."/>
            <person name="Barry K."/>
            <person name="Daum C."/>
            <person name="Lipzen A."/>
            <person name="Yoshinaga Y."/>
            <person name="Schmutz J."/>
            <person name="Saski C."/>
            <person name="Vermerris W."/>
            <person name="Kresovich S."/>
        </authorList>
    </citation>
    <scope>NUCLEOTIDE SEQUENCE</scope>
</reference>
<gene>
    <name evidence="8" type="ORF">BDA96_10G140500</name>
</gene>
<accession>A0A921U0R3</accession>
<comment type="caution">
    <text evidence="6">Lacks conserved residue(s) required for the propagation of feature annotation.</text>
</comment>
<protein>
    <recommendedName>
        <fullName evidence="2">ubiquitinyl hydrolase 1</fullName>
        <ecNumber evidence="2">3.4.19.12</ecNumber>
    </recommendedName>
</protein>